<accession>A0ABV7XEG4</accession>
<evidence type="ECO:0000313" key="1">
    <source>
        <dbReference type="EMBL" id="MFC3713054.1"/>
    </source>
</evidence>
<keyword evidence="2" id="KW-1185">Reference proteome</keyword>
<name>A0ABV7XEG4_9SPHN</name>
<evidence type="ECO:0000313" key="2">
    <source>
        <dbReference type="Proteomes" id="UP001595615"/>
    </source>
</evidence>
<comment type="caution">
    <text evidence="1">The sequence shown here is derived from an EMBL/GenBank/DDBJ whole genome shotgun (WGS) entry which is preliminary data.</text>
</comment>
<dbReference type="RefSeq" id="WP_380861145.1">
    <property type="nucleotide sequence ID" value="NZ_JBHRXV010000010.1"/>
</dbReference>
<gene>
    <name evidence="1" type="ORF">ACFOMD_10750</name>
</gene>
<reference evidence="2" key="1">
    <citation type="journal article" date="2019" name="Int. J. Syst. Evol. Microbiol.">
        <title>The Global Catalogue of Microorganisms (GCM) 10K type strain sequencing project: providing services to taxonomists for standard genome sequencing and annotation.</title>
        <authorList>
            <consortium name="The Broad Institute Genomics Platform"/>
            <consortium name="The Broad Institute Genome Sequencing Center for Infectious Disease"/>
            <person name="Wu L."/>
            <person name="Ma J."/>
        </authorList>
    </citation>
    <scope>NUCLEOTIDE SEQUENCE [LARGE SCALE GENOMIC DNA]</scope>
    <source>
        <strain evidence="2">KCTC 42644</strain>
    </source>
</reference>
<dbReference type="Proteomes" id="UP001595615">
    <property type="component" value="Unassembled WGS sequence"/>
</dbReference>
<dbReference type="EMBL" id="JBHRXV010000010">
    <property type="protein sequence ID" value="MFC3713054.1"/>
    <property type="molecule type" value="Genomic_DNA"/>
</dbReference>
<sequence length="129" mass="14098">MNKTKVDPELLADVLNMHADMPAEDRGSFEARAFGIFRLLADRGYSQEGGALATAISLRLTALALLARENGGRGFTMPGDEDGMDWVHADLVRCAAEEPLVEGDDEQAVFNRRSFEQRLLSICTAQGRA</sequence>
<proteinExistence type="predicted"/>
<organism evidence="1 2">
    <name type="scientific">Sphingoaurantiacus capsulatus</name>
    <dbReference type="NCBI Taxonomy" id="1771310"/>
    <lineage>
        <taxon>Bacteria</taxon>
        <taxon>Pseudomonadati</taxon>
        <taxon>Pseudomonadota</taxon>
        <taxon>Alphaproteobacteria</taxon>
        <taxon>Sphingomonadales</taxon>
        <taxon>Sphingosinicellaceae</taxon>
        <taxon>Sphingoaurantiacus</taxon>
    </lineage>
</organism>
<protein>
    <submittedName>
        <fullName evidence="1">Uncharacterized protein</fullName>
    </submittedName>
</protein>